<accession>A0A317W0W8</accession>
<dbReference type="VEuPathDB" id="FungiDB:BO70DRAFT_380404"/>
<dbReference type="RefSeq" id="XP_025398461.1">
    <property type="nucleotide sequence ID" value="XM_025545411.1"/>
</dbReference>
<dbReference type="OrthoDB" id="5333823at2759"/>
<evidence type="ECO:0000313" key="5">
    <source>
        <dbReference type="Proteomes" id="UP000247233"/>
    </source>
</evidence>
<comment type="caution">
    <text evidence="4">The sequence shown here is derived from an EMBL/GenBank/DDBJ whole genome shotgun (WGS) entry which is preliminary data.</text>
</comment>
<evidence type="ECO:0000256" key="3">
    <source>
        <dbReference type="SAM" id="MobiDB-lite"/>
    </source>
</evidence>
<feature type="compositionally biased region" description="Acidic residues" evidence="3">
    <location>
        <begin position="48"/>
        <end position="87"/>
    </location>
</feature>
<evidence type="ECO:0008006" key="6">
    <source>
        <dbReference type="Google" id="ProtNLM"/>
    </source>
</evidence>
<dbReference type="AlphaFoldDB" id="A0A317W0W8"/>
<dbReference type="PANTHER" id="PTHR37534:SF49">
    <property type="entry name" value="LYSINE BIOSYNTHESIS REGULATORY PROTEIN LYS14"/>
    <property type="match status" value="1"/>
</dbReference>
<protein>
    <recommendedName>
        <fullName evidence="6">Fungal-specific transcription factor domain-containing protein</fullName>
    </recommendedName>
</protein>
<dbReference type="GO" id="GO:0045944">
    <property type="term" value="P:positive regulation of transcription by RNA polymerase II"/>
    <property type="evidence" value="ECO:0007669"/>
    <property type="project" value="TreeGrafter"/>
</dbReference>
<gene>
    <name evidence="4" type="ORF">BO70DRAFT_380404</name>
</gene>
<dbReference type="PANTHER" id="PTHR37534">
    <property type="entry name" value="TRANSCRIPTIONAL ACTIVATOR PROTEIN UGA3"/>
    <property type="match status" value="1"/>
</dbReference>
<dbReference type="EMBL" id="MSFL01000016">
    <property type="protein sequence ID" value="PWY79241.1"/>
    <property type="molecule type" value="Genomic_DNA"/>
</dbReference>
<keyword evidence="5" id="KW-1185">Reference proteome</keyword>
<proteinExistence type="predicted"/>
<evidence type="ECO:0000256" key="1">
    <source>
        <dbReference type="ARBA" id="ARBA00004123"/>
    </source>
</evidence>
<dbReference type="GO" id="GO:0005634">
    <property type="term" value="C:nucleus"/>
    <property type="evidence" value="ECO:0007669"/>
    <property type="project" value="UniProtKB-SubCell"/>
</dbReference>
<reference evidence="4 5" key="1">
    <citation type="submission" date="2016-12" db="EMBL/GenBank/DDBJ databases">
        <title>The genomes of Aspergillus section Nigri reveals drivers in fungal speciation.</title>
        <authorList>
            <consortium name="DOE Joint Genome Institute"/>
            <person name="Vesth T.C."/>
            <person name="Nybo J."/>
            <person name="Theobald S."/>
            <person name="Brandl J."/>
            <person name="Frisvad J.C."/>
            <person name="Nielsen K.F."/>
            <person name="Lyhne E.K."/>
            <person name="Kogle M.E."/>
            <person name="Kuo A."/>
            <person name="Riley R."/>
            <person name="Clum A."/>
            <person name="Nolan M."/>
            <person name="Lipzen A."/>
            <person name="Salamov A."/>
            <person name="Henrissat B."/>
            <person name="Wiebenga A."/>
            <person name="De Vries R.P."/>
            <person name="Grigoriev I.V."/>
            <person name="Mortensen U.H."/>
            <person name="Andersen M.R."/>
            <person name="Baker S.E."/>
        </authorList>
    </citation>
    <scope>NUCLEOTIDE SEQUENCE [LARGE SCALE GENOMIC DNA]</scope>
    <source>
        <strain evidence="4 5">CBS 117.55</strain>
    </source>
</reference>
<dbReference type="STRING" id="1448321.A0A317W0W8"/>
<comment type="subcellular location">
    <subcellularLocation>
        <location evidence="1">Nucleus</location>
    </subcellularLocation>
</comment>
<feature type="compositionally biased region" description="Polar residues" evidence="3">
    <location>
        <begin position="38"/>
        <end position="47"/>
    </location>
</feature>
<dbReference type="Pfam" id="PF11951">
    <property type="entry name" value="Fungal_trans_2"/>
    <property type="match status" value="1"/>
</dbReference>
<name>A0A317W0W8_9EURO</name>
<feature type="region of interest" description="Disordered" evidence="3">
    <location>
        <begin position="21"/>
        <end position="101"/>
    </location>
</feature>
<dbReference type="GeneID" id="37067648"/>
<organism evidence="4 5">
    <name type="scientific">Aspergillus heteromorphus CBS 117.55</name>
    <dbReference type="NCBI Taxonomy" id="1448321"/>
    <lineage>
        <taxon>Eukaryota</taxon>
        <taxon>Fungi</taxon>
        <taxon>Dikarya</taxon>
        <taxon>Ascomycota</taxon>
        <taxon>Pezizomycotina</taxon>
        <taxon>Eurotiomycetes</taxon>
        <taxon>Eurotiomycetidae</taxon>
        <taxon>Eurotiales</taxon>
        <taxon>Aspergillaceae</taxon>
        <taxon>Aspergillus</taxon>
        <taxon>Aspergillus subgen. Circumdati</taxon>
    </lineage>
</organism>
<dbReference type="Proteomes" id="UP000247233">
    <property type="component" value="Unassembled WGS sequence"/>
</dbReference>
<dbReference type="InterPro" id="IPR021858">
    <property type="entry name" value="Fun_TF"/>
</dbReference>
<evidence type="ECO:0000313" key="4">
    <source>
        <dbReference type="EMBL" id="PWY79241.1"/>
    </source>
</evidence>
<dbReference type="GO" id="GO:0000976">
    <property type="term" value="F:transcription cis-regulatory region binding"/>
    <property type="evidence" value="ECO:0007669"/>
    <property type="project" value="TreeGrafter"/>
</dbReference>
<evidence type="ECO:0000256" key="2">
    <source>
        <dbReference type="ARBA" id="ARBA00023242"/>
    </source>
</evidence>
<keyword evidence="2" id="KW-0539">Nucleus</keyword>
<dbReference type="GO" id="GO:0003700">
    <property type="term" value="F:DNA-binding transcription factor activity"/>
    <property type="evidence" value="ECO:0007669"/>
    <property type="project" value="TreeGrafter"/>
</dbReference>
<sequence>MRCQRSKNRCSYKLRIRWEDDMRKAGKCHGRAGVGLKKSSSPGTQSEQGDDEKEDDDDDDEEDDEDEEDNEEGGNEEEEEEEEEEEDLSKLTRTRHKDHHACHEKSMLILTPHSSHSPRRAVTSASTRSIATTYGYKNRYRHWKENKAHLLRIAPQELPWSIGIPDADDVCLSFYNSVMCAVAVTVDDEHNNPLRGTVMRMVFRSELAYCAVLMTSAQYLRSIDSRFKVLEIQVRQRVLAGLRASLARETWDWADVLVPIIFICSSAISQSCDATWVQHFACFQLFIKQMVRGHRTSSVPVLFISYFSAHLVLAKSLFPIDKALPVVNISPTSALPSSTEEPFWTSTAALSKAMNPDTLHHIDMWNGVSNSILLLINDILSLKDDVAALHQSPAFQAEQRTAIETKIATLQDSVHTIIQELPESLRQLPYSSETARRCRLLEYTSQSYSFAACLLLSEASTPAFLGYTSQADIGLSATQKQRHVDLMLTLIGAVVSTVDYLPISWPLWPLFIASCCGASDSDKARALALFHSAREKAPYENILRAQTVVELLWKRRKVGAQGERPRVGRFEWELALEFLGWQTSFA</sequence>